<protein>
    <submittedName>
        <fullName evidence="2">Uncharacterized protein</fullName>
    </submittedName>
</protein>
<dbReference type="RefSeq" id="WP_183219115.1">
    <property type="nucleotide sequence ID" value="NZ_BMPW01000003.1"/>
</dbReference>
<keyword evidence="3" id="KW-1185">Reference proteome</keyword>
<feature type="region of interest" description="Disordered" evidence="1">
    <location>
        <begin position="165"/>
        <end position="185"/>
    </location>
</feature>
<organism evidence="2 3">
    <name type="scientific">Actinoplanes campanulatus</name>
    <dbReference type="NCBI Taxonomy" id="113559"/>
    <lineage>
        <taxon>Bacteria</taxon>
        <taxon>Bacillati</taxon>
        <taxon>Actinomycetota</taxon>
        <taxon>Actinomycetes</taxon>
        <taxon>Micromonosporales</taxon>
        <taxon>Micromonosporaceae</taxon>
        <taxon>Actinoplanes</taxon>
    </lineage>
</organism>
<feature type="compositionally biased region" description="Basic residues" evidence="1">
    <location>
        <begin position="176"/>
        <end position="185"/>
    </location>
</feature>
<dbReference type="AlphaFoldDB" id="A0A7W5AF17"/>
<evidence type="ECO:0000313" key="2">
    <source>
        <dbReference type="EMBL" id="MBB3094851.1"/>
    </source>
</evidence>
<name>A0A7W5AF17_9ACTN</name>
<accession>A0A7W5AF17</accession>
<dbReference type="Proteomes" id="UP000590749">
    <property type="component" value="Unassembled WGS sequence"/>
</dbReference>
<dbReference type="EMBL" id="JACHXF010000004">
    <property type="protein sequence ID" value="MBB3094851.1"/>
    <property type="molecule type" value="Genomic_DNA"/>
</dbReference>
<reference evidence="2 3" key="1">
    <citation type="submission" date="2020-08" db="EMBL/GenBank/DDBJ databases">
        <title>Genomic Encyclopedia of Type Strains, Phase III (KMG-III): the genomes of soil and plant-associated and newly described type strains.</title>
        <authorList>
            <person name="Whitman W."/>
        </authorList>
    </citation>
    <scope>NUCLEOTIDE SEQUENCE [LARGE SCALE GENOMIC DNA]</scope>
    <source>
        <strain evidence="2 3">CECT 3287</strain>
    </source>
</reference>
<comment type="caution">
    <text evidence="2">The sequence shown here is derived from an EMBL/GenBank/DDBJ whole genome shotgun (WGS) entry which is preliminary data.</text>
</comment>
<proteinExistence type="predicted"/>
<evidence type="ECO:0000313" key="3">
    <source>
        <dbReference type="Proteomes" id="UP000590749"/>
    </source>
</evidence>
<gene>
    <name evidence="2" type="ORF">FHR83_002514</name>
</gene>
<evidence type="ECO:0000256" key="1">
    <source>
        <dbReference type="SAM" id="MobiDB-lite"/>
    </source>
</evidence>
<sequence length="185" mass="19781">MLVVFAHSSTGSTVATVHRADGVVMQLPGHDRKYRVPHDLAHFATERALDMAGGVFGSIAAGAVFANMRLVSGRPRHDAPARGKRILEANKQTLGLAEVLAGVIHQVVETGDPAPVAPMVHNAYAVLDPGGFPWSDDQVGAAVRDLTELTAEWEAQGTLRVTWPDHLIAAPPPPRGIRRGRRGRT</sequence>